<keyword evidence="3" id="KW-1185">Reference proteome</keyword>
<comment type="caution">
    <text evidence="2">The sequence shown here is derived from an EMBL/GenBank/DDBJ whole genome shotgun (WGS) entry which is preliminary data.</text>
</comment>
<dbReference type="EMBL" id="JNBY01000126">
    <property type="protein sequence ID" value="KDN82050.1"/>
    <property type="molecule type" value="Genomic_DNA"/>
</dbReference>
<sequence length="63" mass="5969">MRRSGAPPQEVTLTAPPRSATGRRPVGVGPAAPRRTAGAAGPGCPGSGIRGAGPAAAGTVCAH</sequence>
<name>A0A066YVT2_9ACTN</name>
<organism evidence="2 3">
    <name type="scientific">Kitasatospora cheerisanensis KCTC 2395</name>
    <dbReference type="NCBI Taxonomy" id="1348663"/>
    <lineage>
        <taxon>Bacteria</taxon>
        <taxon>Bacillati</taxon>
        <taxon>Actinomycetota</taxon>
        <taxon>Actinomycetes</taxon>
        <taxon>Kitasatosporales</taxon>
        <taxon>Streptomycetaceae</taxon>
        <taxon>Kitasatospora</taxon>
    </lineage>
</organism>
<protein>
    <submittedName>
        <fullName evidence="2">Uncharacterized protein</fullName>
    </submittedName>
</protein>
<reference evidence="2 3" key="1">
    <citation type="submission" date="2014-05" db="EMBL/GenBank/DDBJ databases">
        <title>Draft Genome Sequence of Kitasatospora cheerisanensis KCTC 2395.</title>
        <authorList>
            <person name="Nam D.H."/>
        </authorList>
    </citation>
    <scope>NUCLEOTIDE SEQUENCE [LARGE SCALE GENOMIC DNA]</scope>
    <source>
        <strain evidence="2 3">KCTC 2395</strain>
    </source>
</reference>
<feature type="compositionally biased region" description="Low complexity" evidence="1">
    <location>
        <begin position="27"/>
        <end position="39"/>
    </location>
</feature>
<accession>A0A066YVT2</accession>
<gene>
    <name evidence="2" type="ORF">KCH_62040</name>
</gene>
<evidence type="ECO:0000256" key="1">
    <source>
        <dbReference type="SAM" id="MobiDB-lite"/>
    </source>
</evidence>
<proteinExistence type="predicted"/>
<feature type="region of interest" description="Disordered" evidence="1">
    <location>
        <begin position="1"/>
        <end position="63"/>
    </location>
</feature>
<dbReference type="Proteomes" id="UP000027178">
    <property type="component" value="Unassembled WGS sequence"/>
</dbReference>
<dbReference type="HOGENOM" id="CLU_2879932_0_0_11"/>
<evidence type="ECO:0000313" key="3">
    <source>
        <dbReference type="Proteomes" id="UP000027178"/>
    </source>
</evidence>
<feature type="compositionally biased region" description="Gly residues" evidence="1">
    <location>
        <begin position="40"/>
        <end position="51"/>
    </location>
</feature>
<dbReference type="PATRIC" id="fig|1348663.4.peg.6003"/>
<dbReference type="AlphaFoldDB" id="A0A066YVT2"/>
<evidence type="ECO:0000313" key="2">
    <source>
        <dbReference type="EMBL" id="KDN82050.1"/>
    </source>
</evidence>